<gene>
    <name evidence="1" type="ORF">BA177_16580</name>
</gene>
<reference evidence="1 2" key="1">
    <citation type="submission" date="2016-06" db="EMBL/GenBank/DDBJ databases">
        <title>Complete genome sequence of a deep-branching marine Gamma Proteobacterium Woeseia oceani type strain XK5.</title>
        <authorList>
            <person name="Mu D."/>
            <person name="Du Z."/>
        </authorList>
    </citation>
    <scope>NUCLEOTIDE SEQUENCE [LARGE SCALE GENOMIC DNA]</scope>
    <source>
        <strain evidence="1 2">XK5</strain>
    </source>
</reference>
<proteinExistence type="predicted"/>
<dbReference type="Proteomes" id="UP000092695">
    <property type="component" value="Chromosome"/>
</dbReference>
<dbReference type="EMBL" id="CP016268">
    <property type="protein sequence ID" value="ANO52583.1"/>
    <property type="molecule type" value="Genomic_DNA"/>
</dbReference>
<dbReference type="PROSITE" id="PS51257">
    <property type="entry name" value="PROKAR_LIPOPROTEIN"/>
    <property type="match status" value="1"/>
</dbReference>
<dbReference type="KEGG" id="woc:BA177_16580"/>
<dbReference type="OrthoDB" id="5981644at2"/>
<name>A0A193LJH3_9GAMM</name>
<dbReference type="STRING" id="1548547.BA177_16580"/>
<dbReference type="AlphaFoldDB" id="A0A193LJH3"/>
<keyword evidence="2" id="KW-1185">Reference proteome</keyword>
<evidence type="ECO:0000313" key="1">
    <source>
        <dbReference type="EMBL" id="ANO52583.1"/>
    </source>
</evidence>
<protein>
    <submittedName>
        <fullName evidence="1">Uncharacterized protein</fullName>
    </submittedName>
</protein>
<evidence type="ECO:0000313" key="2">
    <source>
        <dbReference type="Proteomes" id="UP000092695"/>
    </source>
</evidence>
<sequence>MTKLIVAGCILLLAACGGGDSPAAQGQTSAGQASLARATGNEGKSAGVSAAKGAGRALTQRGRELVSPDDATMVFLYYDLAGITPPIESWVELDRRLMAAPAADKAALRTTIRQELAVGAASVADVGLIRLSLGSAKLSDYDPTYGEFTVRALSPSSMISYTAFRQQVELRFANGREAQTWQVPAAEAQLISDRIGPFTASVQLEVLLRLTGVQPGMSGGTLMVNVLEYELQHPSDGTTLGRVRVLTE</sequence>
<dbReference type="RefSeq" id="WP_068618049.1">
    <property type="nucleotide sequence ID" value="NZ_CP016268.1"/>
</dbReference>
<accession>A0A193LJH3</accession>
<organism evidence="1 2">
    <name type="scientific">Woeseia oceani</name>
    <dbReference type="NCBI Taxonomy" id="1548547"/>
    <lineage>
        <taxon>Bacteria</taxon>
        <taxon>Pseudomonadati</taxon>
        <taxon>Pseudomonadota</taxon>
        <taxon>Gammaproteobacteria</taxon>
        <taxon>Woeseiales</taxon>
        <taxon>Woeseiaceae</taxon>
        <taxon>Woeseia</taxon>
    </lineage>
</organism>